<protein>
    <submittedName>
        <fullName evidence="1">Uncharacterized protein</fullName>
    </submittedName>
</protein>
<dbReference type="EMBL" id="JAKEVZ010000016">
    <property type="protein sequence ID" value="MCF1752851.1"/>
    <property type="molecule type" value="Genomic_DNA"/>
</dbReference>
<reference evidence="1 2" key="1">
    <citation type="submission" date="2022-01" db="EMBL/GenBank/DDBJ databases">
        <title>Mariniradius saccharolyticus sp. nov., isolated from sediment of a river.</title>
        <authorList>
            <person name="Liu H."/>
        </authorList>
    </citation>
    <scope>NUCLEOTIDE SEQUENCE [LARGE SCALE GENOMIC DNA]</scope>
    <source>
        <strain evidence="1 2">RY-2</strain>
    </source>
</reference>
<organism evidence="1 2">
    <name type="scientific">Mariniradius sediminis</name>
    <dbReference type="NCBI Taxonomy" id="2909237"/>
    <lineage>
        <taxon>Bacteria</taxon>
        <taxon>Pseudomonadati</taxon>
        <taxon>Bacteroidota</taxon>
        <taxon>Cytophagia</taxon>
        <taxon>Cytophagales</taxon>
        <taxon>Cyclobacteriaceae</taxon>
        <taxon>Mariniradius</taxon>
    </lineage>
</organism>
<evidence type="ECO:0000313" key="1">
    <source>
        <dbReference type="EMBL" id="MCF1752851.1"/>
    </source>
</evidence>
<evidence type="ECO:0000313" key="2">
    <source>
        <dbReference type="Proteomes" id="UP001201449"/>
    </source>
</evidence>
<dbReference type="Proteomes" id="UP001201449">
    <property type="component" value="Unassembled WGS sequence"/>
</dbReference>
<comment type="caution">
    <text evidence="1">The sequence shown here is derived from an EMBL/GenBank/DDBJ whole genome shotgun (WGS) entry which is preliminary data.</text>
</comment>
<gene>
    <name evidence="1" type="ORF">L0U89_17470</name>
</gene>
<name>A0ABS9BZ04_9BACT</name>
<sequence length="138" mass="15198">MTIAVLLGVCGFSQANAQALSFRLEIPAGASLGSRVLKAAEKDGFEAYMWIEMVTRENIQLFVSLRDESGSFSKNPIYILNDGSADFANADQFTRGYVSTTMMRHGTLVHNIRPKINQVSTWIGVPAKNGTITTIEYF</sequence>
<proteinExistence type="predicted"/>
<accession>A0ABS9BZ04</accession>
<keyword evidence="2" id="KW-1185">Reference proteome</keyword>
<dbReference type="RefSeq" id="WP_234862693.1">
    <property type="nucleotide sequence ID" value="NZ_JAKEVZ010000016.1"/>
</dbReference>